<feature type="compositionally biased region" description="Acidic residues" evidence="8">
    <location>
        <begin position="121"/>
        <end position="137"/>
    </location>
</feature>
<keyword evidence="2" id="KW-0963">Cytoplasm</keyword>
<dbReference type="SMART" id="SM00233">
    <property type="entry name" value="PH"/>
    <property type="match status" value="2"/>
</dbReference>
<evidence type="ECO:0000256" key="8">
    <source>
        <dbReference type="SAM" id="MobiDB-lite"/>
    </source>
</evidence>
<dbReference type="PANTHER" id="PTHR14338">
    <property type="entry name" value="ACTIN FILAMENT-ASSOCIATED PROTEIN 1 FAMILY MEMBER"/>
    <property type="match status" value="1"/>
</dbReference>
<evidence type="ECO:0000256" key="7">
    <source>
        <dbReference type="SAM" id="Coils"/>
    </source>
</evidence>
<dbReference type="GO" id="GO:0007346">
    <property type="term" value="P:regulation of mitotic cell cycle"/>
    <property type="evidence" value="ECO:0007669"/>
    <property type="project" value="TreeGrafter"/>
</dbReference>
<evidence type="ECO:0000256" key="3">
    <source>
        <dbReference type="ARBA" id="ARBA00022737"/>
    </source>
</evidence>
<evidence type="ECO:0000259" key="9">
    <source>
        <dbReference type="PROSITE" id="PS50003"/>
    </source>
</evidence>
<gene>
    <name evidence="10" type="primary">AFAP1L2</name>
</gene>
<dbReference type="PROSITE" id="PS50003">
    <property type="entry name" value="PH_DOMAIN"/>
    <property type="match status" value="2"/>
</dbReference>
<dbReference type="GO" id="GO:0005829">
    <property type="term" value="C:cytosol"/>
    <property type="evidence" value="ECO:0007669"/>
    <property type="project" value="TreeGrafter"/>
</dbReference>
<comment type="function">
    <text evidence="5">May play a role in a signaling cascade by enhancing the kinase activity of SRC. Contributes to SRC-regulated transcription activation.</text>
</comment>
<feature type="coiled-coil region" evidence="7">
    <location>
        <begin position="621"/>
        <end position="702"/>
    </location>
</feature>
<organism evidence="10 11">
    <name type="scientific">Athene cunicularia</name>
    <name type="common">Burrowing owl</name>
    <name type="synonym">Speotyto cunicularia</name>
    <dbReference type="NCBI Taxonomy" id="194338"/>
    <lineage>
        <taxon>Eukaryota</taxon>
        <taxon>Metazoa</taxon>
        <taxon>Chordata</taxon>
        <taxon>Craniata</taxon>
        <taxon>Vertebrata</taxon>
        <taxon>Euteleostomi</taxon>
        <taxon>Archelosauria</taxon>
        <taxon>Archosauria</taxon>
        <taxon>Dinosauria</taxon>
        <taxon>Saurischia</taxon>
        <taxon>Theropoda</taxon>
        <taxon>Coelurosauria</taxon>
        <taxon>Aves</taxon>
        <taxon>Neognathae</taxon>
        <taxon>Neoaves</taxon>
        <taxon>Telluraves</taxon>
        <taxon>Strigiformes</taxon>
        <taxon>Strigidae</taxon>
        <taxon>Athene</taxon>
    </lineage>
</organism>
<evidence type="ECO:0000313" key="11">
    <source>
        <dbReference type="Proteomes" id="UP000472269"/>
    </source>
</evidence>
<proteinExistence type="predicted"/>
<reference evidence="10" key="2">
    <citation type="submission" date="2025-09" db="UniProtKB">
        <authorList>
            <consortium name="Ensembl"/>
        </authorList>
    </citation>
    <scope>IDENTIFICATION</scope>
</reference>
<dbReference type="Pfam" id="PF00169">
    <property type="entry name" value="PH"/>
    <property type="match status" value="2"/>
</dbReference>
<dbReference type="GO" id="GO:0045893">
    <property type="term" value="P:positive regulation of DNA-templated transcription"/>
    <property type="evidence" value="ECO:0007669"/>
    <property type="project" value="TreeGrafter"/>
</dbReference>
<sequence>MNRLREQLLTELEDFLRVLDKENLSSTAVVKKSFLSDLLRVYTKSSGGDEEYIYMNKVTIHKQQGDQEKQDKALDRRSSLTNGDSGLHLSPPQKSLPDLPPPKIPETKQPPVPKIESPEGYYEEAEPYDVSVNEDGEAVSSSYESYDEEESSKGKSATHQWPSTEATIELMKDARICAFLWRKKWLGQWAKQLCVIKDTRLLCYKSSKDHSPQLDVNLLGCTVIHKEKQVRKKEHKLKIIPMNADVIVLGLQSKDQAEQWLRVIQETSGLLCEGGSEGNQYIPDSQRLSYPKVEVSERYSAASESGSSTDGHPETAETKDVKKKGTTGLKLSNLMNLGRKKSSSLDSPERSLETSSYLNVLVNSQWKSRWCQIKDGHLHFYQDKNRSKLAQQPLSLAGCEIIPEPSPDHLYSFRILHNGEERVILEAKSSEEMGHWLGLLLSESGSKTDPEEFTYDYVDADRVSCIVSAAKNSFFLMQRKYSEPNTYIDNLPKGRMQQEELYDDVDLPDLPDEVPKSESKLEGDQDRVYLDLTPVKSFLHCAGKKSCQPSPLSSPPLERAANKAAAETSAETSLMAKEAEPCTKAVETSEQVLQFSPPPHHPTSFPLPRNTQRTVETKLGKNRTEVEVKRFTEEKERLEKEKDEIRAQLTQLRKERRELKEMLGGSSDKSLEQRLKEIEEECKRKESQRVDLELSLVEVKENLKKAESGPVTLGTAVDTTHLENAAPRAKSASPANSAENSPVNSATALKNRPLSVMVTGKGTVLQKAKEWEKKGAS</sequence>
<keyword evidence="11" id="KW-1185">Reference proteome</keyword>
<evidence type="ECO:0000256" key="1">
    <source>
        <dbReference type="ARBA" id="ARBA00004496"/>
    </source>
</evidence>
<dbReference type="InterPro" id="IPR011993">
    <property type="entry name" value="PH-like_dom_sf"/>
</dbReference>
<dbReference type="PANTHER" id="PTHR14338:SF4">
    <property type="entry name" value="ACTIN FILAMENT-ASSOCIATED PROTEIN 1-LIKE 2"/>
    <property type="match status" value="1"/>
</dbReference>
<feature type="compositionally biased region" description="Low complexity" evidence="8">
    <location>
        <begin position="729"/>
        <end position="746"/>
    </location>
</feature>
<dbReference type="CDD" id="cd13307">
    <property type="entry name" value="PH2_AFAP"/>
    <property type="match status" value="1"/>
</dbReference>
<feature type="region of interest" description="Disordered" evidence="8">
    <location>
        <begin position="299"/>
        <end position="325"/>
    </location>
</feature>
<feature type="compositionally biased region" description="Pro residues" evidence="8">
    <location>
        <begin position="98"/>
        <end position="113"/>
    </location>
</feature>
<keyword evidence="4 7" id="KW-0175">Coiled coil</keyword>
<dbReference type="GO" id="GO:0017124">
    <property type="term" value="F:SH3 domain binding"/>
    <property type="evidence" value="ECO:0007669"/>
    <property type="project" value="TreeGrafter"/>
</dbReference>
<dbReference type="AlphaFoldDB" id="A0A663MSM9"/>
<evidence type="ECO:0000256" key="6">
    <source>
        <dbReference type="ARBA" id="ARBA00072612"/>
    </source>
</evidence>
<dbReference type="SUPFAM" id="SSF50729">
    <property type="entry name" value="PH domain-like"/>
    <property type="match status" value="2"/>
</dbReference>
<dbReference type="Ensembl" id="ENSACUT00000015675.1">
    <property type="protein sequence ID" value="ENSACUP00000014686.1"/>
    <property type="gene ID" value="ENSACUG00000009864.1"/>
</dbReference>
<feature type="region of interest" description="Disordered" evidence="8">
    <location>
        <begin position="62"/>
        <end position="162"/>
    </location>
</feature>
<dbReference type="GO" id="GO:0042169">
    <property type="term" value="F:SH2 domain binding"/>
    <property type="evidence" value="ECO:0007669"/>
    <property type="project" value="TreeGrafter"/>
</dbReference>
<evidence type="ECO:0000256" key="4">
    <source>
        <dbReference type="ARBA" id="ARBA00023054"/>
    </source>
</evidence>
<dbReference type="CDD" id="cd13306">
    <property type="entry name" value="PH1_AFAP"/>
    <property type="match status" value="1"/>
</dbReference>
<evidence type="ECO:0000256" key="5">
    <source>
        <dbReference type="ARBA" id="ARBA00059761"/>
    </source>
</evidence>
<reference evidence="10" key="1">
    <citation type="submission" date="2025-08" db="UniProtKB">
        <authorList>
            <consortium name="Ensembl"/>
        </authorList>
    </citation>
    <scope>IDENTIFICATION</scope>
</reference>
<accession>A0A663MSM9</accession>
<feature type="compositionally biased region" description="Basic and acidic residues" evidence="8">
    <location>
        <begin position="311"/>
        <end position="320"/>
    </location>
</feature>
<evidence type="ECO:0000313" key="10">
    <source>
        <dbReference type="Ensembl" id="ENSACUP00000014686.1"/>
    </source>
</evidence>
<dbReference type="GO" id="GO:0045742">
    <property type="term" value="P:positive regulation of epidermal growth factor receptor signaling pathway"/>
    <property type="evidence" value="ECO:0007669"/>
    <property type="project" value="TreeGrafter"/>
</dbReference>
<evidence type="ECO:0000256" key="2">
    <source>
        <dbReference type="ARBA" id="ARBA00022490"/>
    </source>
</evidence>
<dbReference type="GO" id="GO:0032675">
    <property type="term" value="P:regulation of interleukin-6 production"/>
    <property type="evidence" value="ECO:0007669"/>
    <property type="project" value="TreeGrafter"/>
</dbReference>
<feature type="compositionally biased region" description="Basic and acidic residues" evidence="8">
    <location>
        <begin position="63"/>
        <end position="78"/>
    </location>
</feature>
<keyword evidence="3" id="KW-0677">Repeat</keyword>
<dbReference type="FunFam" id="2.30.29.30:FF:000020">
    <property type="entry name" value="Actin filament-associated protein 1-like 2 isoform 1"/>
    <property type="match status" value="1"/>
</dbReference>
<name>A0A663MSM9_ATHCN</name>
<dbReference type="InterPro" id="IPR001849">
    <property type="entry name" value="PH_domain"/>
</dbReference>
<comment type="subcellular location">
    <subcellularLocation>
        <location evidence="1">Cytoplasm</location>
    </subcellularLocation>
</comment>
<feature type="domain" description="PH" evidence="9">
    <location>
        <begin position="173"/>
        <end position="269"/>
    </location>
</feature>
<feature type="domain" description="PH" evidence="9">
    <location>
        <begin position="351"/>
        <end position="445"/>
    </location>
</feature>
<dbReference type="Proteomes" id="UP000472269">
    <property type="component" value="Unplaced"/>
</dbReference>
<feature type="region of interest" description="Disordered" evidence="8">
    <location>
        <begin position="711"/>
        <end position="751"/>
    </location>
</feature>
<dbReference type="InterPro" id="IPR030113">
    <property type="entry name" value="AFAP"/>
</dbReference>
<dbReference type="GO" id="GO:0032757">
    <property type="term" value="P:positive regulation of interleukin-8 production"/>
    <property type="evidence" value="ECO:0007669"/>
    <property type="project" value="TreeGrafter"/>
</dbReference>
<dbReference type="FunFam" id="2.30.29.30:FF:000171">
    <property type="entry name" value="Actin filament-associated protein 1-like 2 isoform 1"/>
    <property type="match status" value="1"/>
</dbReference>
<dbReference type="Gene3D" id="2.30.29.30">
    <property type="entry name" value="Pleckstrin-homology domain (PH domain)/Phosphotyrosine-binding domain (PTB)"/>
    <property type="match status" value="2"/>
</dbReference>
<dbReference type="GO" id="GO:0006954">
    <property type="term" value="P:inflammatory response"/>
    <property type="evidence" value="ECO:0007669"/>
    <property type="project" value="TreeGrafter"/>
</dbReference>
<protein>
    <recommendedName>
        <fullName evidence="6">Actin filament-associated protein 1-like 2</fullName>
    </recommendedName>
</protein>